<gene>
    <name evidence="1" type="ORF">ILUMI_19760</name>
</gene>
<dbReference type="AlphaFoldDB" id="A0A8K0CJI7"/>
<dbReference type="EMBL" id="VTPC01087753">
    <property type="protein sequence ID" value="KAF2886412.1"/>
    <property type="molecule type" value="Genomic_DNA"/>
</dbReference>
<accession>A0A8K0CJI7</accession>
<keyword evidence="2" id="KW-1185">Reference proteome</keyword>
<sequence length="426" mass="48111">MRNGKETCHYLQFHHLETFNSWLAYFPSLKGLLYKFCPWFTPGHVATSQKTTPLQKVVTKPLKSFKDFLGKTGDLIQHEQIMYCKRAVQDAQSGETETHYRECDFLERQGIPFRGHKDDGVLLNSLEGQGVCATNNELSSITNEGNFRKLLRYRIACADSTLEEHLKNSSSRATYISKNTQNELIKICGEIIVGDIVKKVNKAGIWFCANYSLHLSLDNCVGIGTDGCSKMMSNIRGAVQQVQMVAIQALRMPCFSHKLNNSLSSSNKVQDVRKRVRLDRRGYTLVRFLFLGVNFVKYNPLKAFIPLPLSAKRKKAAMSVQNSGQRCFAWSVLSALAQPQESPHRCGSYSGPEQMLNLGGLQFPLKLKNSDEFTRLNSDISINVYGLEEMYKSSGVVYETVGPLHYATEKKRQNVKFFEAIVCLSL</sequence>
<reference evidence="1" key="1">
    <citation type="submission" date="2019-08" db="EMBL/GenBank/DDBJ databases">
        <title>The genome of the North American firefly Photinus pyralis.</title>
        <authorList>
            <consortium name="Photinus pyralis genome working group"/>
            <person name="Fallon T.R."/>
            <person name="Sander Lower S.E."/>
            <person name="Weng J.-K."/>
        </authorList>
    </citation>
    <scope>NUCLEOTIDE SEQUENCE</scope>
    <source>
        <strain evidence="1">TRF0915ILg1</strain>
        <tissue evidence="1">Whole body</tissue>
    </source>
</reference>
<organism evidence="1 2">
    <name type="scientific">Ignelater luminosus</name>
    <name type="common">Cucubano</name>
    <name type="synonym">Pyrophorus luminosus</name>
    <dbReference type="NCBI Taxonomy" id="2038154"/>
    <lineage>
        <taxon>Eukaryota</taxon>
        <taxon>Metazoa</taxon>
        <taxon>Ecdysozoa</taxon>
        <taxon>Arthropoda</taxon>
        <taxon>Hexapoda</taxon>
        <taxon>Insecta</taxon>
        <taxon>Pterygota</taxon>
        <taxon>Neoptera</taxon>
        <taxon>Endopterygota</taxon>
        <taxon>Coleoptera</taxon>
        <taxon>Polyphaga</taxon>
        <taxon>Elateriformia</taxon>
        <taxon>Elateroidea</taxon>
        <taxon>Elateridae</taxon>
        <taxon>Agrypninae</taxon>
        <taxon>Pyrophorini</taxon>
        <taxon>Ignelater</taxon>
    </lineage>
</organism>
<dbReference type="PANTHER" id="PTHR45749:SF21">
    <property type="entry name" value="DUF4371 DOMAIN-CONTAINING PROTEIN"/>
    <property type="match status" value="1"/>
</dbReference>
<evidence type="ECO:0000313" key="1">
    <source>
        <dbReference type="EMBL" id="KAF2886412.1"/>
    </source>
</evidence>
<dbReference type="OrthoDB" id="10063284at2759"/>
<protein>
    <submittedName>
        <fullName evidence="1">Uncharacterized protein</fullName>
    </submittedName>
</protein>
<proteinExistence type="predicted"/>
<dbReference type="Proteomes" id="UP000801492">
    <property type="component" value="Unassembled WGS sequence"/>
</dbReference>
<comment type="caution">
    <text evidence="1">The sequence shown here is derived from an EMBL/GenBank/DDBJ whole genome shotgun (WGS) entry which is preliminary data.</text>
</comment>
<evidence type="ECO:0000313" key="2">
    <source>
        <dbReference type="Proteomes" id="UP000801492"/>
    </source>
</evidence>
<dbReference type="PANTHER" id="PTHR45749">
    <property type="match status" value="1"/>
</dbReference>
<name>A0A8K0CJI7_IGNLU</name>